<feature type="transmembrane region" description="Helical" evidence="1">
    <location>
        <begin position="12"/>
        <end position="37"/>
    </location>
</feature>
<sequence>MVSTAGLGGRTGLVWRVVLVVLALGQVVSPLLVSALGGGAFTTSDRAGEPPIVPAGYAFSIWGLVEVLCLAYAVWALVTRSPGQQLRDRLARPLSVVFAGFTAWLVAAEVEPVWSTVAVFVVMLIGLLTALNIAVRHRAEITGWHRAPRALLWSMLGVYTGWSSVAIWVNLTTALTESGAPIDGPAGVTGQIAILAGATATAVALLWRTSGLLSYGLAVVWALVAVVIATADAQQPVLSVIAAAALLLVAAATTWFRLRRPVVA</sequence>
<feature type="transmembrane region" description="Helical" evidence="1">
    <location>
        <begin position="188"/>
        <end position="207"/>
    </location>
</feature>
<keyword evidence="3" id="KW-1185">Reference proteome</keyword>
<dbReference type="PANTHER" id="PTHR33802:SF1">
    <property type="entry name" value="XK-RELATED PROTEIN"/>
    <property type="match status" value="1"/>
</dbReference>
<organism evidence="2 3">
    <name type="scientific">Lentzea albida</name>
    <dbReference type="NCBI Taxonomy" id="65499"/>
    <lineage>
        <taxon>Bacteria</taxon>
        <taxon>Bacillati</taxon>
        <taxon>Actinomycetota</taxon>
        <taxon>Actinomycetes</taxon>
        <taxon>Pseudonocardiales</taxon>
        <taxon>Pseudonocardiaceae</taxon>
        <taxon>Lentzea</taxon>
    </lineage>
</organism>
<feature type="transmembrane region" description="Helical" evidence="1">
    <location>
        <begin position="147"/>
        <end position="168"/>
    </location>
</feature>
<evidence type="ECO:0000313" key="2">
    <source>
        <dbReference type="EMBL" id="SEQ17373.1"/>
    </source>
</evidence>
<feature type="transmembrane region" description="Helical" evidence="1">
    <location>
        <begin position="113"/>
        <end position="135"/>
    </location>
</feature>
<feature type="transmembrane region" description="Helical" evidence="1">
    <location>
        <begin position="212"/>
        <end position="231"/>
    </location>
</feature>
<feature type="transmembrane region" description="Helical" evidence="1">
    <location>
        <begin position="57"/>
        <end position="78"/>
    </location>
</feature>
<reference evidence="3" key="1">
    <citation type="submission" date="2016-10" db="EMBL/GenBank/DDBJ databases">
        <authorList>
            <person name="Varghese N."/>
            <person name="Submissions S."/>
        </authorList>
    </citation>
    <scope>NUCLEOTIDE SEQUENCE [LARGE SCALE GENOMIC DNA]</scope>
    <source>
        <strain evidence="3">DSM 44437</strain>
    </source>
</reference>
<keyword evidence="1" id="KW-1133">Transmembrane helix</keyword>
<feature type="transmembrane region" description="Helical" evidence="1">
    <location>
        <begin position="237"/>
        <end position="258"/>
    </location>
</feature>
<evidence type="ECO:0000313" key="3">
    <source>
        <dbReference type="Proteomes" id="UP000199503"/>
    </source>
</evidence>
<dbReference type="STRING" id="65499.SAMN04488000_10260"/>
<dbReference type="AlphaFoldDB" id="A0A1H9DWU8"/>
<protein>
    <recommendedName>
        <fullName evidence="4">TspO and MBR related proteins</fullName>
    </recommendedName>
</protein>
<evidence type="ECO:0000256" key="1">
    <source>
        <dbReference type="SAM" id="Phobius"/>
    </source>
</evidence>
<keyword evidence="1" id="KW-0472">Membrane</keyword>
<proteinExistence type="predicted"/>
<evidence type="ECO:0008006" key="4">
    <source>
        <dbReference type="Google" id="ProtNLM"/>
    </source>
</evidence>
<dbReference type="PANTHER" id="PTHR33802">
    <property type="entry name" value="SI:CH211-161H7.5-RELATED"/>
    <property type="match status" value="1"/>
</dbReference>
<dbReference type="Proteomes" id="UP000199503">
    <property type="component" value="Unassembled WGS sequence"/>
</dbReference>
<feature type="transmembrane region" description="Helical" evidence="1">
    <location>
        <begin position="90"/>
        <end position="107"/>
    </location>
</feature>
<accession>A0A1H9DWU8</accession>
<dbReference type="EMBL" id="FOFV01000002">
    <property type="protein sequence ID" value="SEQ17373.1"/>
    <property type="molecule type" value="Genomic_DNA"/>
</dbReference>
<gene>
    <name evidence="2" type="ORF">SAMN04488000_10260</name>
</gene>
<keyword evidence="1" id="KW-0812">Transmembrane</keyword>
<name>A0A1H9DWU8_9PSEU</name>